<dbReference type="GO" id="GO:0005737">
    <property type="term" value="C:cytoplasm"/>
    <property type="evidence" value="ECO:0007669"/>
    <property type="project" value="UniProtKB-SubCell"/>
</dbReference>
<comment type="catalytic activity">
    <reaction evidence="1">
        <text>D-glucose 6-phosphate = 1D-myo-inositol 3-phosphate</text>
        <dbReference type="Rhea" id="RHEA:10716"/>
        <dbReference type="ChEBI" id="CHEBI:58401"/>
        <dbReference type="ChEBI" id="CHEBI:61548"/>
        <dbReference type="EC" id="5.5.1.4"/>
    </reaction>
</comment>
<keyword evidence="14" id="KW-1208">Phospholipid metabolism</keyword>
<evidence type="ECO:0000256" key="5">
    <source>
        <dbReference type="ARBA" id="ARBA00010813"/>
    </source>
</evidence>
<evidence type="ECO:0000256" key="6">
    <source>
        <dbReference type="ARBA" id="ARBA00012125"/>
    </source>
</evidence>
<keyword evidence="18" id="KW-1185">Reference proteome</keyword>
<evidence type="ECO:0000256" key="12">
    <source>
        <dbReference type="ARBA" id="ARBA00023209"/>
    </source>
</evidence>
<dbReference type="InterPro" id="IPR013021">
    <property type="entry name" value="Myo-inos-1-P_Synthase_GAPDH"/>
</dbReference>
<reference evidence="17" key="1">
    <citation type="submission" date="2022-01" db="EMBL/GenBank/DDBJ databases">
        <authorList>
            <person name="King R."/>
        </authorList>
    </citation>
    <scope>NUCLEOTIDE SEQUENCE</scope>
</reference>
<proteinExistence type="inferred from homology"/>
<dbReference type="GO" id="GO:0008654">
    <property type="term" value="P:phospholipid biosynthetic process"/>
    <property type="evidence" value="ECO:0007669"/>
    <property type="project" value="UniProtKB-KW"/>
</dbReference>
<comment type="pathway">
    <text evidence="4">Polyol metabolism; myo-inositol biosynthesis; myo-inositol from D-glucose 6-phosphate: step 1/2.</text>
</comment>
<keyword evidence="9" id="KW-0398">Inositol biosynthesis</keyword>
<protein>
    <recommendedName>
        <fullName evidence="6">inositol-3-phosphate synthase</fullName>
        <ecNumber evidence="6">5.5.1.4</ecNumber>
    </recommendedName>
</protein>
<evidence type="ECO:0000256" key="3">
    <source>
        <dbReference type="ARBA" id="ARBA00004496"/>
    </source>
</evidence>
<evidence type="ECO:0000256" key="10">
    <source>
        <dbReference type="ARBA" id="ARBA00023027"/>
    </source>
</evidence>
<evidence type="ECO:0000313" key="17">
    <source>
        <dbReference type="EMBL" id="CAH1108285.1"/>
    </source>
</evidence>
<name>A0A9P0CXW0_9CUCU</name>
<dbReference type="AlphaFoldDB" id="A0A9P0CXW0"/>
<keyword evidence="12" id="KW-0594">Phospholipid biosynthesis</keyword>
<evidence type="ECO:0000256" key="15">
    <source>
        <dbReference type="ARBA" id="ARBA00025559"/>
    </source>
</evidence>
<evidence type="ECO:0000256" key="4">
    <source>
        <dbReference type="ARBA" id="ARBA00005117"/>
    </source>
</evidence>
<dbReference type="PIRSF" id="PIRSF015578">
    <property type="entry name" value="Myoinos-ppht_syn"/>
    <property type="match status" value="1"/>
</dbReference>
<dbReference type="Pfam" id="PF07994">
    <property type="entry name" value="NAD_binding_5"/>
    <property type="match status" value="1"/>
</dbReference>
<dbReference type="Pfam" id="PF01658">
    <property type="entry name" value="Inos-1-P_synth"/>
    <property type="match status" value="1"/>
</dbReference>
<dbReference type="FunFam" id="3.30.360.10:FF:000055">
    <property type="entry name" value="Putative myo-inositol-1-phosphate synthase"/>
    <property type="match status" value="1"/>
</dbReference>
<evidence type="ECO:0000256" key="11">
    <source>
        <dbReference type="ARBA" id="ARBA00023098"/>
    </source>
</evidence>
<keyword evidence="10" id="KW-0520">NAD</keyword>
<dbReference type="InterPro" id="IPR002587">
    <property type="entry name" value="Myo-inos-1-P_Synthase"/>
</dbReference>
<keyword evidence="13" id="KW-0413">Isomerase</keyword>
<evidence type="ECO:0000256" key="7">
    <source>
        <dbReference type="ARBA" id="ARBA00022490"/>
    </source>
</evidence>
<dbReference type="OrthoDB" id="2887at2759"/>
<dbReference type="Proteomes" id="UP001153636">
    <property type="component" value="Chromosome 3"/>
</dbReference>
<dbReference type="EC" id="5.5.1.4" evidence="6"/>
<gene>
    <name evidence="17" type="ORF">PSYICH_LOCUS9004</name>
</gene>
<evidence type="ECO:0000256" key="8">
    <source>
        <dbReference type="ARBA" id="ARBA00022516"/>
    </source>
</evidence>
<evidence type="ECO:0000259" key="16">
    <source>
        <dbReference type="Pfam" id="PF01658"/>
    </source>
</evidence>
<comment type="similarity">
    <text evidence="5">Belongs to the myo-inositol 1-phosphate synthase family.</text>
</comment>
<dbReference type="FunFam" id="3.40.50.720:FF:000107">
    <property type="entry name" value="inositol-3-phosphate synthase"/>
    <property type="match status" value="1"/>
</dbReference>
<accession>A0A9P0CXW0</accession>
<keyword evidence="7" id="KW-0963">Cytoplasm</keyword>
<evidence type="ECO:0000256" key="13">
    <source>
        <dbReference type="ARBA" id="ARBA00023235"/>
    </source>
</evidence>
<sequence>MLVGWGGNNGSTFTAAILANKLHLSWPTKKGTQKANWYGSLTQAATVSLGSGVYIPFSNLLPMVNPDDIVIDGWDISSMNLADAMKRAQVLDVSLQQQLKPHMQNMKPRPSIYCSDFIAANQKNRVDNLISGKKQDQLEKIKSDIADFKKSHNLDQVIVLWTANTECFSAVIEGVNDTAENIKKAIFANHSEISPSSIFAYASISMGCTFINGSPQNTFVPGIVDFAEKEGVFITGDDFKSGQTKVKSVLVDFLVGAGIKPVSIVSYNHLGNNDGKNLSAHEQFRSKEISKSNVVDDMINSNNVLYTPGEKLDHVVVIKYVPYVGDSKRAMDEYTSEILMGGLNTIVMHNMCEDSLLATPLILDLVLLAELFSRVEIKREGASDEKYTRLHPVLSILSYLCKAPLVPKGTPVINALSKQRACIENVMKACIGLPPENNMTLEHKVPCLMTDDAVHDSPKLKKCKMENGEY</sequence>
<keyword evidence="8" id="KW-0444">Lipid biosynthesis</keyword>
<dbReference type="GO" id="GO:0006021">
    <property type="term" value="P:inositol biosynthetic process"/>
    <property type="evidence" value="ECO:0007669"/>
    <property type="project" value="UniProtKB-KW"/>
</dbReference>
<evidence type="ECO:0000256" key="9">
    <source>
        <dbReference type="ARBA" id="ARBA00022550"/>
    </source>
</evidence>
<comment type="cofactor">
    <cofactor evidence="2">
        <name>NAD(+)</name>
        <dbReference type="ChEBI" id="CHEBI:57540"/>
    </cofactor>
</comment>
<dbReference type="PANTHER" id="PTHR11510">
    <property type="entry name" value="MYO-INOSITOL-1 PHOSPHATE SYNTHASE"/>
    <property type="match status" value="1"/>
</dbReference>
<dbReference type="FunFam" id="3.40.50.720:FF:000069">
    <property type="entry name" value="Inositol-3-phosphate synthase 1"/>
    <property type="match status" value="1"/>
</dbReference>
<dbReference type="InterPro" id="IPR036291">
    <property type="entry name" value="NAD(P)-bd_dom_sf"/>
</dbReference>
<comment type="subcellular location">
    <subcellularLocation>
        <location evidence="3">Cytoplasm</location>
    </subcellularLocation>
</comment>
<evidence type="ECO:0000256" key="2">
    <source>
        <dbReference type="ARBA" id="ARBA00001911"/>
    </source>
</evidence>
<dbReference type="EMBL" id="OV651815">
    <property type="protein sequence ID" value="CAH1108285.1"/>
    <property type="molecule type" value="Genomic_DNA"/>
</dbReference>
<dbReference type="SUPFAM" id="SSF55347">
    <property type="entry name" value="Glyceraldehyde-3-phosphate dehydrogenase-like, C-terminal domain"/>
    <property type="match status" value="1"/>
</dbReference>
<evidence type="ECO:0000313" key="18">
    <source>
        <dbReference type="Proteomes" id="UP001153636"/>
    </source>
</evidence>
<feature type="domain" description="Myo-inositol-1-phosphate synthase GAPDH-like" evidence="16">
    <location>
        <begin position="242"/>
        <end position="355"/>
    </location>
</feature>
<evidence type="ECO:0000256" key="1">
    <source>
        <dbReference type="ARBA" id="ARBA00000113"/>
    </source>
</evidence>
<organism evidence="17 18">
    <name type="scientific">Psylliodes chrysocephalus</name>
    <dbReference type="NCBI Taxonomy" id="3402493"/>
    <lineage>
        <taxon>Eukaryota</taxon>
        <taxon>Metazoa</taxon>
        <taxon>Ecdysozoa</taxon>
        <taxon>Arthropoda</taxon>
        <taxon>Hexapoda</taxon>
        <taxon>Insecta</taxon>
        <taxon>Pterygota</taxon>
        <taxon>Neoptera</taxon>
        <taxon>Endopterygota</taxon>
        <taxon>Coleoptera</taxon>
        <taxon>Polyphaga</taxon>
        <taxon>Cucujiformia</taxon>
        <taxon>Chrysomeloidea</taxon>
        <taxon>Chrysomelidae</taxon>
        <taxon>Galerucinae</taxon>
        <taxon>Alticini</taxon>
        <taxon>Psylliodes</taxon>
    </lineage>
</organism>
<dbReference type="SUPFAM" id="SSF51735">
    <property type="entry name" value="NAD(P)-binding Rossmann-fold domains"/>
    <property type="match status" value="1"/>
</dbReference>
<comment type="function">
    <text evidence="15">Key enzyme in myo-inositol biosynthesis pathway that catalyzes the conversion of glucose 6-phosphate to 1-myo-inositol 1-phosphate in a NAD-dependent manner. Rate-limiting enzyme in the synthesis of all inositol-containing compounds.</text>
</comment>
<dbReference type="Gene3D" id="3.40.50.720">
    <property type="entry name" value="NAD(P)-binding Rossmann-like Domain"/>
    <property type="match status" value="2"/>
</dbReference>
<evidence type="ECO:0000256" key="14">
    <source>
        <dbReference type="ARBA" id="ARBA00023264"/>
    </source>
</evidence>
<keyword evidence="11" id="KW-0443">Lipid metabolism</keyword>
<dbReference type="GO" id="GO:0004512">
    <property type="term" value="F:inositol-3-phosphate synthase activity"/>
    <property type="evidence" value="ECO:0007669"/>
    <property type="project" value="UniProtKB-EC"/>
</dbReference>